<dbReference type="Proteomes" id="UP000694865">
    <property type="component" value="Unplaced"/>
</dbReference>
<dbReference type="GeneID" id="100371335"/>
<protein>
    <submittedName>
        <fullName evidence="3">Synapse-associated protein 1-like</fullName>
    </submittedName>
</protein>
<evidence type="ECO:0000313" key="3">
    <source>
        <dbReference type="RefSeq" id="XP_006822961.1"/>
    </source>
</evidence>
<organism evidence="2 3">
    <name type="scientific">Saccoglossus kowalevskii</name>
    <name type="common">Acorn worm</name>
    <dbReference type="NCBI Taxonomy" id="10224"/>
    <lineage>
        <taxon>Eukaryota</taxon>
        <taxon>Metazoa</taxon>
        <taxon>Hemichordata</taxon>
        <taxon>Enteropneusta</taxon>
        <taxon>Harrimaniidae</taxon>
        <taxon>Saccoglossus</taxon>
    </lineage>
</organism>
<gene>
    <name evidence="3" type="primary">LOC100371335</name>
</gene>
<feature type="compositionally biased region" description="Basic and acidic residues" evidence="1">
    <location>
        <begin position="20"/>
        <end position="61"/>
    </location>
</feature>
<proteinExistence type="predicted"/>
<name>A0ABM0MSH0_SACKO</name>
<evidence type="ECO:0000256" key="1">
    <source>
        <dbReference type="SAM" id="MobiDB-lite"/>
    </source>
</evidence>
<accession>A0ABM0MSH0</accession>
<dbReference type="RefSeq" id="XP_006822961.1">
    <property type="nucleotide sequence ID" value="XM_006822898.1"/>
</dbReference>
<evidence type="ECO:0000313" key="2">
    <source>
        <dbReference type="Proteomes" id="UP000694865"/>
    </source>
</evidence>
<sequence length="194" mass="21694">MFQMGSWFGYGSAKPTGTETTKEGEADKPENSDKREEVAEGEKSESVTEERTGNAENEKDAFGKTIENIDANIEVALNSAKEWGSYLFTYAKEGSKIVTDTATKTAGFLKDTVEEKTILGDFHKEQNKFVKENAQKRSDAAVPPWVGYNEEEQMKKQIMALSQVNYMLQIMALSQMNYMLPDNGIVTGELYATR</sequence>
<keyword evidence="2" id="KW-1185">Reference proteome</keyword>
<reference evidence="3" key="1">
    <citation type="submission" date="2025-08" db="UniProtKB">
        <authorList>
            <consortium name="RefSeq"/>
        </authorList>
    </citation>
    <scope>IDENTIFICATION</scope>
    <source>
        <tissue evidence="3">Testes</tissue>
    </source>
</reference>
<feature type="region of interest" description="Disordered" evidence="1">
    <location>
        <begin position="1"/>
        <end position="61"/>
    </location>
</feature>